<name>A0A0B7FHW5_THACB</name>
<evidence type="ECO:0000256" key="1">
    <source>
        <dbReference type="ARBA" id="ARBA00004123"/>
    </source>
</evidence>
<comment type="subcellular location">
    <subcellularLocation>
        <location evidence="1">Nucleus</location>
    </subcellularLocation>
</comment>
<dbReference type="InterPro" id="IPR001138">
    <property type="entry name" value="Zn2Cys6_DnaBD"/>
</dbReference>
<dbReference type="Pfam" id="PF00172">
    <property type="entry name" value="Zn_clus"/>
    <property type="match status" value="1"/>
</dbReference>
<evidence type="ECO:0000256" key="3">
    <source>
        <dbReference type="ARBA" id="ARBA00022833"/>
    </source>
</evidence>
<evidence type="ECO:0000256" key="6">
    <source>
        <dbReference type="ARBA" id="ARBA00023163"/>
    </source>
</evidence>
<keyword evidence="3" id="KW-0862">Zinc</keyword>
<keyword evidence="6" id="KW-0804">Transcription</keyword>
<dbReference type="CDD" id="cd00067">
    <property type="entry name" value="GAL4"/>
    <property type="match status" value="1"/>
</dbReference>
<dbReference type="Gene3D" id="4.10.240.10">
    <property type="entry name" value="Zn(2)-C6 fungal-type DNA-binding domain"/>
    <property type="match status" value="1"/>
</dbReference>
<dbReference type="GO" id="GO:0000981">
    <property type="term" value="F:DNA-binding transcription factor activity, RNA polymerase II-specific"/>
    <property type="evidence" value="ECO:0007669"/>
    <property type="project" value="InterPro"/>
</dbReference>
<dbReference type="OrthoDB" id="39175at2759"/>
<dbReference type="GO" id="GO:0005634">
    <property type="term" value="C:nucleus"/>
    <property type="evidence" value="ECO:0007669"/>
    <property type="project" value="UniProtKB-SubCell"/>
</dbReference>
<dbReference type="EMBL" id="LN679122">
    <property type="protein sequence ID" value="CEL56524.1"/>
    <property type="molecule type" value="Genomic_DNA"/>
</dbReference>
<evidence type="ECO:0000256" key="4">
    <source>
        <dbReference type="ARBA" id="ARBA00023015"/>
    </source>
</evidence>
<evidence type="ECO:0000256" key="5">
    <source>
        <dbReference type="ARBA" id="ARBA00023125"/>
    </source>
</evidence>
<dbReference type="GO" id="GO:0008270">
    <property type="term" value="F:zinc ion binding"/>
    <property type="evidence" value="ECO:0007669"/>
    <property type="project" value="InterPro"/>
</dbReference>
<dbReference type="PANTHER" id="PTHR31313:SF81">
    <property type="entry name" value="TY1 ENHANCER ACTIVATOR"/>
    <property type="match status" value="1"/>
</dbReference>
<protein>
    <recommendedName>
        <fullName evidence="10">Zn(2)-C6 fungal-type domain-containing protein</fullName>
    </recommendedName>
</protein>
<organism evidence="11 12">
    <name type="scientific">Thanatephorus cucumeris (strain AG1-IB / isolate 7/3/14)</name>
    <name type="common">Lettuce bottom rot fungus</name>
    <name type="synonym">Rhizoctonia solani</name>
    <dbReference type="NCBI Taxonomy" id="1108050"/>
    <lineage>
        <taxon>Eukaryota</taxon>
        <taxon>Fungi</taxon>
        <taxon>Dikarya</taxon>
        <taxon>Basidiomycota</taxon>
        <taxon>Agaricomycotina</taxon>
        <taxon>Agaricomycetes</taxon>
        <taxon>Cantharellales</taxon>
        <taxon>Ceratobasidiaceae</taxon>
        <taxon>Rhizoctonia</taxon>
        <taxon>Rhizoctonia solani AG-1</taxon>
    </lineage>
</organism>
<keyword evidence="2" id="KW-0479">Metal-binding</keyword>
<feature type="compositionally biased region" description="Polar residues" evidence="9">
    <location>
        <begin position="141"/>
        <end position="150"/>
    </location>
</feature>
<feature type="region of interest" description="Disordered" evidence="9">
    <location>
        <begin position="168"/>
        <end position="193"/>
    </location>
</feature>
<evidence type="ECO:0000313" key="12">
    <source>
        <dbReference type="Proteomes" id="UP000059188"/>
    </source>
</evidence>
<evidence type="ECO:0000259" key="10">
    <source>
        <dbReference type="PROSITE" id="PS50048"/>
    </source>
</evidence>
<dbReference type="SUPFAM" id="SSF57701">
    <property type="entry name" value="Zn2/Cys6 DNA-binding domain"/>
    <property type="match status" value="1"/>
</dbReference>
<gene>
    <name evidence="11" type="ORF">RSOLAG1IB_07873</name>
</gene>
<keyword evidence="12" id="KW-1185">Reference proteome</keyword>
<reference evidence="11 12" key="1">
    <citation type="submission" date="2014-11" db="EMBL/GenBank/DDBJ databases">
        <authorList>
            <person name="Wibberg Daniel"/>
        </authorList>
    </citation>
    <scope>NUCLEOTIDE SEQUENCE [LARGE SCALE GENOMIC DNA]</scope>
    <source>
        <strain evidence="11">Rhizoctonia solani AG1-IB 7/3/14</strain>
    </source>
</reference>
<dbReference type="Proteomes" id="UP000059188">
    <property type="component" value="Unassembled WGS sequence"/>
</dbReference>
<sequence length="193" mass="21591">MIKQTITTGNAYVYPILTTYQTCLACRGRKQKCDATKPECHECLTTNSRCQYENECYRTRIEALQSKIRELEAQIRRLGDQGISHSSRQTMEEASFYQLCPDLTYQSCSPVSQAPVTPPGATGEVISYSTPVLPTFLSLFSSRPQPNHQQSKFEEPGPSAEVIRRLPYSSPSARSLPGSKMRGENLQLTKSCV</sequence>
<dbReference type="PROSITE" id="PS00463">
    <property type="entry name" value="ZN2_CY6_FUNGAL_1"/>
    <property type="match status" value="1"/>
</dbReference>
<feature type="region of interest" description="Disordered" evidence="9">
    <location>
        <begin position="141"/>
        <end position="160"/>
    </location>
</feature>
<dbReference type="PANTHER" id="PTHR31313">
    <property type="entry name" value="TY1 ENHANCER ACTIVATOR"/>
    <property type="match status" value="1"/>
</dbReference>
<keyword evidence="8" id="KW-0175">Coiled coil</keyword>
<evidence type="ECO:0000313" key="11">
    <source>
        <dbReference type="EMBL" id="CEL56524.1"/>
    </source>
</evidence>
<evidence type="ECO:0000256" key="9">
    <source>
        <dbReference type="SAM" id="MobiDB-lite"/>
    </source>
</evidence>
<evidence type="ECO:0000256" key="8">
    <source>
        <dbReference type="SAM" id="Coils"/>
    </source>
</evidence>
<keyword evidence="4" id="KW-0805">Transcription regulation</keyword>
<dbReference type="PROSITE" id="PS50048">
    <property type="entry name" value="ZN2_CY6_FUNGAL_2"/>
    <property type="match status" value="1"/>
</dbReference>
<feature type="domain" description="Zn(2)-C6 fungal-type" evidence="10">
    <location>
        <begin position="22"/>
        <end position="52"/>
    </location>
</feature>
<dbReference type="AlphaFoldDB" id="A0A0B7FHW5"/>
<feature type="coiled-coil region" evidence="8">
    <location>
        <begin position="54"/>
        <end position="81"/>
    </location>
</feature>
<dbReference type="InterPro" id="IPR051615">
    <property type="entry name" value="Transcr_Regulatory_Elem"/>
</dbReference>
<keyword evidence="7" id="KW-0539">Nucleus</keyword>
<accession>A0A0B7FHW5</accession>
<evidence type="ECO:0000256" key="7">
    <source>
        <dbReference type="ARBA" id="ARBA00023242"/>
    </source>
</evidence>
<proteinExistence type="predicted"/>
<evidence type="ECO:0000256" key="2">
    <source>
        <dbReference type="ARBA" id="ARBA00022723"/>
    </source>
</evidence>
<dbReference type="InterPro" id="IPR036864">
    <property type="entry name" value="Zn2-C6_fun-type_DNA-bd_sf"/>
</dbReference>
<keyword evidence="5" id="KW-0238">DNA-binding</keyword>
<dbReference type="GO" id="GO:0003677">
    <property type="term" value="F:DNA binding"/>
    <property type="evidence" value="ECO:0007669"/>
    <property type="project" value="UniProtKB-KW"/>
</dbReference>